<reference evidence="10" key="1">
    <citation type="submission" date="2020-03" db="EMBL/GenBank/DDBJ databases">
        <authorList>
            <person name="Chebbi M.A."/>
            <person name="Drezen J.M."/>
        </authorList>
    </citation>
    <scope>NUCLEOTIDE SEQUENCE</scope>
    <source>
        <tissue evidence="10">Whole body</tissue>
    </source>
</reference>
<feature type="transmembrane region" description="Helical" evidence="9">
    <location>
        <begin position="136"/>
        <end position="155"/>
    </location>
</feature>
<feature type="transmembrane region" description="Helical" evidence="9">
    <location>
        <begin position="388"/>
        <end position="408"/>
    </location>
</feature>
<evidence type="ECO:0000256" key="9">
    <source>
        <dbReference type="SAM" id="Phobius"/>
    </source>
</evidence>
<keyword evidence="4" id="KW-0915">Sodium</keyword>
<feature type="transmembrane region" description="Helical" evidence="9">
    <location>
        <begin position="12"/>
        <end position="32"/>
    </location>
</feature>
<feature type="transmembrane region" description="Helical" evidence="9">
    <location>
        <begin position="318"/>
        <end position="342"/>
    </location>
</feature>
<dbReference type="InterPro" id="IPR001734">
    <property type="entry name" value="Na/solute_symporter"/>
</dbReference>
<feature type="transmembrane region" description="Helical" evidence="9">
    <location>
        <begin position="52"/>
        <end position="71"/>
    </location>
</feature>
<dbReference type="PROSITE" id="PS50283">
    <property type="entry name" value="NA_SOLUT_SYMP_3"/>
    <property type="match status" value="1"/>
</dbReference>
<protein>
    <recommendedName>
        <fullName evidence="12">Sodium-coupled monocarboxylate transporter 1</fullName>
    </recommendedName>
</protein>
<evidence type="ECO:0000256" key="4">
    <source>
        <dbReference type="ARBA" id="ARBA00023053"/>
    </source>
</evidence>
<dbReference type="GO" id="GO:0015293">
    <property type="term" value="F:symporter activity"/>
    <property type="evidence" value="ECO:0007669"/>
    <property type="project" value="TreeGrafter"/>
</dbReference>
<keyword evidence="9" id="KW-0812">Transmembrane</keyword>
<keyword evidence="9" id="KW-1133">Transmembrane helix</keyword>
<dbReference type="GO" id="GO:0005886">
    <property type="term" value="C:plasma membrane"/>
    <property type="evidence" value="ECO:0007669"/>
    <property type="project" value="UniProtKB-SubCell"/>
</dbReference>
<feature type="transmembrane region" description="Helical" evidence="9">
    <location>
        <begin position="167"/>
        <end position="185"/>
    </location>
</feature>
<evidence type="ECO:0000256" key="3">
    <source>
        <dbReference type="ARBA" id="ARBA00022475"/>
    </source>
</evidence>
<dbReference type="Proteomes" id="UP000729913">
    <property type="component" value="Unassembled WGS sequence"/>
</dbReference>
<dbReference type="GO" id="GO:0006814">
    <property type="term" value="P:sodium ion transport"/>
    <property type="evidence" value="ECO:0007669"/>
    <property type="project" value="UniProtKB-KW"/>
</dbReference>
<dbReference type="PANTHER" id="PTHR42985:SF41">
    <property type="entry name" value="GH19970P-RELATED"/>
    <property type="match status" value="1"/>
</dbReference>
<dbReference type="PANTHER" id="PTHR42985">
    <property type="entry name" value="SODIUM-COUPLED MONOCARBOXYLATE TRANSPORTER"/>
    <property type="match status" value="1"/>
</dbReference>
<feature type="transmembrane region" description="Helical" evidence="9">
    <location>
        <begin position="217"/>
        <end position="235"/>
    </location>
</feature>
<evidence type="ECO:0000256" key="8">
    <source>
        <dbReference type="SAM" id="MobiDB-lite"/>
    </source>
</evidence>
<evidence type="ECO:0000313" key="10">
    <source>
        <dbReference type="EMBL" id="KAG8037691.1"/>
    </source>
</evidence>
<dbReference type="Pfam" id="PF00474">
    <property type="entry name" value="SSF"/>
    <property type="match status" value="1"/>
</dbReference>
<accession>A0A8J5QSL7</accession>
<feature type="region of interest" description="Disordered" evidence="8">
    <location>
        <begin position="526"/>
        <end position="545"/>
    </location>
</feature>
<dbReference type="EMBL" id="JAAOIC020000047">
    <property type="protein sequence ID" value="KAG8037691.1"/>
    <property type="molecule type" value="Genomic_DNA"/>
</dbReference>
<evidence type="ECO:0000256" key="5">
    <source>
        <dbReference type="ARBA" id="ARBA00023065"/>
    </source>
</evidence>
<proteinExistence type="inferred from homology"/>
<feature type="transmembrane region" description="Helical" evidence="9">
    <location>
        <begin position="83"/>
        <end position="105"/>
    </location>
</feature>
<evidence type="ECO:0008006" key="12">
    <source>
        <dbReference type="Google" id="ProtNLM"/>
    </source>
</evidence>
<keyword evidence="5" id="KW-0406">Ion transport</keyword>
<keyword evidence="11" id="KW-1185">Reference proteome</keyword>
<dbReference type="OrthoDB" id="196131at2759"/>
<dbReference type="InterPro" id="IPR051163">
    <property type="entry name" value="Sodium:Solute_Symporter_SSF"/>
</dbReference>
<comment type="caution">
    <text evidence="10">The sequence shown here is derived from an EMBL/GenBank/DDBJ whole genome shotgun (WGS) entry which is preliminary data.</text>
</comment>
<name>A0A8J5QSL7_9HYME</name>
<evidence type="ECO:0000256" key="7">
    <source>
        <dbReference type="RuleBase" id="RU362091"/>
    </source>
</evidence>
<reference evidence="10" key="2">
    <citation type="submission" date="2021-04" db="EMBL/GenBank/DDBJ databases">
        <title>Genome-wide patterns of bracovirus chromosomal integration into multiple host tissues during parasitism.</title>
        <authorList>
            <person name="Chebbi M.A.C."/>
        </authorList>
    </citation>
    <scope>NUCLEOTIDE SEQUENCE</scope>
    <source>
        <tissue evidence="10">Whole body</tissue>
    </source>
</reference>
<keyword evidence="3" id="KW-1003">Cell membrane</keyword>
<dbReference type="AlphaFoldDB" id="A0A8J5QSL7"/>
<comment type="subcellular location">
    <subcellularLocation>
        <location evidence="1">Cell membrane</location>
        <topology evidence="1">Multi-pass membrane protein</topology>
    </subcellularLocation>
</comment>
<keyword evidence="9" id="KW-0472">Membrane</keyword>
<gene>
    <name evidence="10" type="ORF">G9C98_005902</name>
</gene>
<keyword evidence="2" id="KW-0813">Transport</keyword>
<evidence type="ECO:0000256" key="2">
    <source>
        <dbReference type="ARBA" id="ARBA00022448"/>
    </source>
</evidence>
<comment type="similarity">
    <text evidence="7">Belongs to the sodium:solute symporter (SSF) (TC 2.A.21) family.</text>
</comment>
<keyword evidence="6" id="KW-0739">Sodium transport</keyword>
<feature type="transmembrane region" description="Helical" evidence="9">
    <location>
        <begin position="362"/>
        <end position="382"/>
    </location>
</feature>
<evidence type="ECO:0000313" key="11">
    <source>
        <dbReference type="Proteomes" id="UP000729913"/>
    </source>
</evidence>
<feature type="transmembrane region" description="Helical" evidence="9">
    <location>
        <begin position="462"/>
        <end position="482"/>
    </location>
</feature>
<organism evidence="10 11">
    <name type="scientific">Cotesia typhae</name>
    <dbReference type="NCBI Taxonomy" id="2053667"/>
    <lineage>
        <taxon>Eukaryota</taxon>
        <taxon>Metazoa</taxon>
        <taxon>Ecdysozoa</taxon>
        <taxon>Arthropoda</taxon>
        <taxon>Hexapoda</taxon>
        <taxon>Insecta</taxon>
        <taxon>Pterygota</taxon>
        <taxon>Neoptera</taxon>
        <taxon>Endopterygota</taxon>
        <taxon>Hymenoptera</taxon>
        <taxon>Apocrita</taxon>
        <taxon>Ichneumonoidea</taxon>
        <taxon>Braconidae</taxon>
        <taxon>Microgastrinae</taxon>
        <taxon>Cotesia</taxon>
    </lineage>
</organism>
<dbReference type="CDD" id="cd11492">
    <property type="entry name" value="SLC5sbd_NIS-SMVT"/>
    <property type="match status" value="1"/>
</dbReference>
<evidence type="ECO:0000256" key="1">
    <source>
        <dbReference type="ARBA" id="ARBA00004651"/>
    </source>
</evidence>
<feature type="transmembrane region" description="Helical" evidence="9">
    <location>
        <begin position="256"/>
        <end position="281"/>
    </location>
</feature>
<sequence length="545" mass="59904">MENSERWYFHWADWLVFSAMLSFSVGAGIWHFKKASQSSTIEYLLGRKSLNVFTVSASLIASFISGVTILGTPTEIYNYGTQYWITILSLLICGIIVIFVYLPVFMTLRLNSCYEVLYQSIVLYVPALALNQVTGINVYAISGVVCFICVFYTVLGGIRAVVWTDAFQVGVMIAAVVTVTSLGTYEVGGPSEVWKKALEAKRIQFLNFDPSPYTRHTFWSVLIGSCIYSTSYIAVNQTIVQRYSSLPTMKVSKIAIAVFTIGIMLFISLTCWCGLVLLAWWSPPKCDPRASGLIKTDDQMLPAYVMQIAGHLYGVPGLFTAGIFGAALSTLSVGLNSTSVVLLEDFVKGYFKLKPTDRNSTIFVKSVVIFLGLFAMGFLFVIEKLGGVLAGALVGAIAGFALAGWSSLGGNAMIATKAIIAKKLPVDLNYCSGNVSQSFINQFPVDHSEDDVFPLYRLSYHWFTGLGTITVIIVGVIVTWITGPEDIINVNRDLLSPVIHRFLPDPRNNLELAKWQQRANGESQASNYLNDGAHITTPLNENVPR</sequence>
<evidence type="ECO:0000256" key="6">
    <source>
        <dbReference type="ARBA" id="ARBA00023201"/>
    </source>
</evidence>